<name>A0AAD1VQ30_PELCU</name>
<dbReference type="EMBL" id="OW240912">
    <property type="protein sequence ID" value="CAH2225085.1"/>
    <property type="molecule type" value="Genomic_DNA"/>
</dbReference>
<sequence length="197" mass="22139">MKRHYHSLQHSKNFFYVHANKGWKFLTRLLKGDTPHTQVSKLRLSSGKHSSFPEDIAGEFRNHNLYNLPKPEGSAPGQDTLTHTREYLQINVQKCINQDAANTLDEQISTEELTMALKNTKTGSAPGQDGFSAGYYKHFSATLIPWLTKAINAVADWGRFGTESLTATITVLLKPGKDPEQCGSYQPISKRGHKTFY</sequence>
<reference evidence="1" key="1">
    <citation type="submission" date="2022-03" db="EMBL/GenBank/DDBJ databases">
        <authorList>
            <person name="Alioto T."/>
            <person name="Alioto T."/>
            <person name="Gomez Garrido J."/>
        </authorList>
    </citation>
    <scope>NUCLEOTIDE SEQUENCE</scope>
</reference>
<organism evidence="1 2">
    <name type="scientific">Pelobates cultripes</name>
    <name type="common">Western spadefoot toad</name>
    <dbReference type="NCBI Taxonomy" id="61616"/>
    <lineage>
        <taxon>Eukaryota</taxon>
        <taxon>Metazoa</taxon>
        <taxon>Chordata</taxon>
        <taxon>Craniata</taxon>
        <taxon>Vertebrata</taxon>
        <taxon>Euteleostomi</taxon>
        <taxon>Amphibia</taxon>
        <taxon>Batrachia</taxon>
        <taxon>Anura</taxon>
        <taxon>Pelobatoidea</taxon>
        <taxon>Pelobatidae</taxon>
        <taxon>Pelobates</taxon>
    </lineage>
</organism>
<evidence type="ECO:0000313" key="2">
    <source>
        <dbReference type="Proteomes" id="UP001295444"/>
    </source>
</evidence>
<gene>
    <name evidence="1" type="ORF">PECUL_23A042210</name>
</gene>
<accession>A0AAD1VQ30</accession>
<keyword evidence="2" id="KW-1185">Reference proteome</keyword>
<dbReference type="AlphaFoldDB" id="A0AAD1VQ30"/>
<protein>
    <recommendedName>
        <fullName evidence="3">Reverse transcriptase</fullName>
    </recommendedName>
</protein>
<evidence type="ECO:0008006" key="3">
    <source>
        <dbReference type="Google" id="ProtNLM"/>
    </source>
</evidence>
<dbReference type="PANTHER" id="PTHR19446">
    <property type="entry name" value="REVERSE TRANSCRIPTASES"/>
    <property type="match status" value="1"/>
</dbReference>
<evidence type="ECO:0000313" key="1">
    <source>
        <dbReference type="EMBL" id="CAH2225085.1"/>
    </source>
</evidence>
<dbReference type="Proteomes" id="UP001295444">
    <property type="component" value="Chromosome 01"/>
</dbReference>
<proteinExistence type="predicted"/>